<dbReference type="PATRIC" id="fig|1114963.3.peg.446"/>
<evidence type="ECO:0000313" key="1">
    <source>
        <dbReference type="EMBL" id="KMS59981.1"/>
    </source>
</evidence>
<dbReference type="InterPro" id="IPR025127">
    <property type="entry name" value="DUF4054"/>
</dbReference>
<evidence type="ECO:0000313" key="2">
    <source>
        <dbReference type="Proteomes" id="UP000052268"/>
    </source>
</evidence>
<organism evidence="1 2">
    <name type="scientific">Novosphingobium barchaimii LL02</name>
    <dbReference type="NCBI Taxonomy" id="1114963"/>
    <lineage>
        <taxon>Bacteria</taxon>
        <taxon>Pseudomonadati</taxon>
        <taxon>Pseudomonadota</taxon>
        <taxon>Alphaproteobacteria</taxon>
        <taxon>Sphingomonadales</taxon>
        <taxon>Sphingomonadaceae</taxon>
        <taxon>Novosphingobium</taxon>
    </lineage>
</organism>
<dbReference type="AlphaFoldDB" id="A0A0J7Y831"/>
<dbReference type="RefSeq" id="WP_059149911.1">
    <property type="nucleotide sequence ID" value="NZ_KQ130452.1"/>
</dbReference>
<protein>
    <recommendedName>
        <fullName evidence="3">DUF4054 domain-containing protein</fullName>
    </recommendedName>
</protein>
<name>A0A0J7Y831_9SPHN</name>
<evidence type="ECO:0008006" key="3">
    <source>
        <dbReference type="Google" id="ProtNLM"/>
    </source>
</evidence>
<sequence>MPYTRLPLADFQALFPAFSTLTEAPYAAWATKAEAKVGENYGDEQQDATEFLTAHYLASQGIGGAAGSAMLLATGATSFKSGTFSASIAESVVAQRAKGGYGSTPYGVEFQAIQSRLFSGPVLMGFTGTPC</sequence>
<proteinExistence type="predicted"/>
<gene>
    <name evidence="1" type="ORF">V474_07740</name>
</gene>
<dbReference type="OrthoDB" id="7507348at2"/>
<comment type="caution">
    <text evidence="1">The sequence shown here is derived from an EMBL/GenBank/DDBJ whole genome shotgun (WGS) entry which is preliminary data.</text>
</comment>
<dbReference type="EMBL" id="JACU01000002">
    <property type="protein sequence ID" value="KMS59981.1"/>
    <property type="molecule type" value="Genomic_DNA"/>
</dbReference>
<reference evidence="1 2" key="1">
    <citation type="journal article" date="2015" name="G3 (Bethesda)">
        <title>Insights into Ongoing Evolution of the Hexachlorocyclohexane Catabolic Pathway from Comparative Genomics of Ten Sphingomonadaceae Strains.</title>
        <authorList>
            <person name="Pearce S.L."/>
            <person name="Oakeshott J.G."/>
            <person name="Pandey G."/>
        </authorList>
    </citation>
    <scope>NUCLEOTIDE SEQUENCE [LARGE SCALE GENOMIC DNA]</scope>
    <source>
        <strain evidence="1 2">LL02</strain>
    </source>
</reference>
<dbReference type="Proteomes" id="UP000052268">
    <property type="component" value="Unassembled WGS sequence"/>
</dbReference>
<keyword evidence="2" id="KW-1185">Reference proteome</keyword>
<accession>A0A0J7Y831</accession>
<dbReference type="Pfam" id="PF13262">
    <property type="entry name" value="DUF4054"/>
    <property type="match status" value="1"/>
</dbReference>